<evidence type="ECO:0000313" key="2">
    <source>
        <dbReference type="Proteomes" id="UP000199137"/>
    </source>
</evidence>
<dbReference type="EMBL" id="FOWC01000002">
    <property type="protein sequence ID" value="SFO53892.1"/>
    <property type="molecule type" value="Genomic_DNA"/>
</dbReference>
<dbReference type="Proteomes" id="UP000199137">
    <property type="component" value="Unassembled WGS sequence"/>
</dbReference>
<dbReference type="SUPFAM" id="SSF51338">
    <property type="entry name" value="Composite domain of metallo-dependent hydrolases"/>
    <property type="match status" value="1"/>
</dbReference>
<dbReference type="AlphaFoldDB" id="A0A1I5HZY0"/>
<dbReference type="InterPro" id="IPR011059">
    <property type="entry name" value="Metal-dep_hydrolase_composite"/>
</dbReference>
<evidence type="ECO:0000313" key="1">
    <source>
        <dbReference type="EMBL" id="SFO53892.1"/>
    </source>
</evidence>
<reference evidence="1 2" key="1">
    <citation type="submission" date="2016-10" db="EMBL/GenBank/DDBJ databases">
        <authorList>
            <person name="de Groot N.N."/>
        </authorList>
    </citation>
    <scope>NUCLEOTIDE SEQUENCE [LARGE SCALE GENOMIC DNA]</scope>
    <source>
        <strain evidence="1 2">DSM 44637</strain>
    </source>
</reference>
<evidence type="ECO:0008006" key="3">
    <source>
        <dbReference type="Google" id="ProtNLM"/>
    </source>
</evidence>
<proteinExistence type="predicted"/>
<name>A0A1I5HZY0_9PSEU</name>
<organism evidence="1 2">
    <name type="scientific">Amycolatopsis rubida</name>
    <dbReference type="NCBI Taxonomy" id="112413"/>
    <lineage>
        <taxon>Bacteria</taxon>
        <taxon>Bacillati</taxon>
        <taxon>Actinomycetota</taxon>
        <taxon>Actinomycetes</taxon>
        <taxon>Pseudonocardiales</taxon>
        <taxon>Pseudonocardiaceae</taxon>
        <taxon>Amycolatopsis</taxon>
    </lineage>
</organism>
<dbReference type="STRING" id="112413.SAMN05421854_102189"/>
<protein>
    <recommendedName>
        <fullName evidence="3">Amidohydrolase family protein</fullName>
    </recommendedName>
</protein>
<dbReference type="GO" id="GO:0016810">
    <property type="term" value="F:hydrolase activity, acting on carbon-nitrogen (but not peptide) bonds"/>
    <property type="evidence" value="ECO:0007669"/>
    <property type="project" value="InterPro"/>
</dbReference>
<accession>A0A1I5HZY0</accession>
<sequence>MELATRRAGSFVGRERHDLVPGCRADVVLVAAENVPDALPRAPVRSLVIAGGRVVAKDGEVLV</sequence>
<dbReference type="Gene3D" id="2.30.40.10">
    <property type="entry name" value="Urease, subunit C, domain 1"/>
    <property type="match status" value="1"/>
</dbReference>
<gene>
    <name evidence="1" type="ORF">SAMN05421854_102189</name>
</gene>